<feature type="transmembrane region" description="Helical" evidence="1">
    <location>
        <begin position="37"/>
        <end position="57"/>
    </location>
</feature>
<proteinExistence type="predicted"/>
<organism evidence="2 3">
    <name type="scientific">Candidatus Nealsonbacteria bacterium CG10_big_fil_rev_8_21_14_0_10_37_25</name>
    <dbReference type="NCBI Taxonomy" id="1974711"/>
    <lineage>
        <taxon>Bacteria</taxon>
        <taxon>Candidatus Nealsoniibacteriota</taxon>
    </lineage>
</organism>
<keyword evidence="1" id="KW-0472">Membrane</keyword>
<keyword evidence="1" id="KW-1133">Transmembrane helix</keyword>
<feature type="transmembrane region" description="Helical" evidence="1">
    <location>
        <begin position="92"/>
        <end position="111"/>
    </location>
</feature>
<dbReference type="Proteomes" id="UP000228909">
    <property type="component" value="Unassembled WGS sequence"/>
</dbReference>
<reference evidence="3" key="1">
    <citation type="submission" date="2017-09" db="EMBL/GenBank/DDBJ databases">
        <title>Depth-based differentiation of microbial function through sediment-hosted aquifers and enrichment of novel symbionts in the deep terrestrial subsurface.</title>
        <authorList>
            <person name="Probst A.J."/>
            <person name="Ladd B."/>
            <person name="Jarett J.K."/>
            <person name="Geller-Mcgrath D.E."/>
            <person name="Sieber C.M.K."/>
            <person name="Emerson J.B."/>
            <person name="Anantharaman K."/>
            <person name="Thomas B.C."/>
            <person name="Malmstrom R."/>
            <person name="Stieglmeier M."/>
            <person name="Klingl A."/>
            <person name="Woyke T."/>
            <person name="Ryan C.M."/>
            <person name="Banfield J.F."/>
        </authorList>
    </citation>
    <scope>NUCLEOTIDE SEQUENCE [LARGE SCALE GENOMIC DNA]</scope>
</reference>
<accession>A0A2H0TK85</accession>
<feature type="transmembrane region" description="Helical" evidence="1">
    <location>
        <begin position="218"/>
        <end position="241"/>
    </location>
</feature>
<name>A0A2H0TK85_9BACT</name>
<feature type="transmembrane region" description="Helical" evidence="1">
    <location>
        <begin position="179"/>
        <end position="197"/>
    </location>
</feature>
<evidence type="ECO:0000313" key="3">
    <source>
        <dbReference type="Proteomes" id="UP000228909"/>
    </source>
</evidence>
<feature type="transmembrane region" description="Helical" evidence="1">
    <location>
        <begin position="282"/>
        <end position="301"/>
    </location>
</feature>
<feature type="transmembrane region" description="Helical" evidence="1">
    <location>
        <begin position="151"/>
        <end position="173"/>
    </location>
</feature>
<feature type="transmembrane region" description="Helical" evidence="1">
    <location>
        <begin position="6"/>
        <end position="25"/>
    </location>
</feature>
<evidence type="ECO:0000313" key="2">
    <source>
        <dbReference type="EMBL" id="PIR71394.1"/>
    </source>
</evidence>
<feature type="transmembrane region" description="Helical" evidence="1">
    <location>
        <begin position="247"/>
        <end position="270"/>
    </location>
</feature>
<feature type="transmembrane region" description="Helical" evidence="1">
    <location>
        <begin position="63"/>
        <end position="80"/>
    </location>
</feature>
<gene>
    <name evidence="2" type="ORF">COU43_02905</name>
</gene>
<feature type="transmembrane region" description="Helical" evidence="1">
    <location>
        <begin position="123"/>
        <end position="139"/>
    </location>
</feature>
<protein>
    <recommendedName>
        <fullName evidence="4">EamA domain-containing protein</fullName>
    </recommendedName>
</protein>
<evidence type="ECO:0008006" key="4">
    <source>
        <dbReference type="Google" id="ProtNLM"/>
    </source>
</evidence>
<comment type="caution">
    <text evidence="2">The sequence shown here is derived from an EMBL/GenBank/DDBJ whole genome shotgun (WGS) entry which is preliminary data.</text>
</comment>
<sequence length="302" mass="33790">MTWLLVAISAYLILAIVFLVDKYLLTTSIPNPKVYAFYVGTLGILTLALAPFVGFYIPEKSQIILSLLAGAVFIYGLFWLYKTLKTFELSRVVPAIGGLTPLFTFGLIYLFSLGQEVLSPREFIAFILLILGAVLINIKKEKLISLKSFKFSAITAFFLSLSFVLIKYVYLVQPFWNGFIWRSIGGFLMAACLFVLFSEIKKEIFKKRERFPKKTATIFLSNQAAGAGAAILQNWAIFLAPLALVPVIHALIGTQYAFLFVFSLILSLKFPQILKEEISRKILVQKIIAITLIGMGLAFLVL</sequence>
<keyword evidence="1" id="KW-0812">Transmembrane</keyword>
<evidence type="ECO:0000256" key="1">
    <source>
        <dbReference type="SAM" id="Phobius"/>
    </source>
</evidence>
<dbReference type="AlphaFoldDB" id="A0A2H0TK85"/>
<dbReference type="EMBL" id="PFCK01000082">
    <property type="protein sequence ID" value="PIR71394.1"/>
    <property type="molecule type" value="Genomic_DNA"/>
</dbReference>